<evidence type="ECO:0000256" key="1">
    <source>
        <dbReference type="SAM" id="MobiDB-lite"/>
    </source>
</evidence>
<evidence type="ECO:0000259" key="2">
    <source>
        <dbReference type="PROSITE" id="PS50011"/>
    </source>
</evidence>
<dbReference type="GO" id="GO:0005524">
    <property type="term" value="F:ATP binding"/>
    <property type="evidence" value="ECO:0007669"/>
    <property type="project" value="InterPro"/>
</dbReference>
<feature type="domain" description="Protein kinase" evidence="2">
    <location>
        <begin position="41"/>
        <end position="289"/>
    </location>
</feature>
<dbReference type="AlphaFoldDB" id="A0A6A5U2Q4"/>
<dbReference type="PROSITE" id="PS50011">
    <property type="entry name" value="PROTEIN_KINASE_DOM"/>
    <property type="match status" value="1"/>
</dbReference>
<dbReference type="SUPFAM" id="SSF56112">
    <property type="entry name" value="Protein kinase-like (PK-like)"/>
    <property type="match status" value="1"/>
</dbReference>
<name>A0A6A5U2Q4_9PLEO</name>
<reference evidence="3" key="1">
    <citation type="journal article" date="2020" name="Stud. Mycol.">
        <title>101 Dothideomycetes genomes: a test case for predicting lifestyles and emergence of pathogens.</title>
        <authorList>
            <person name="Haridas S."/>
            <person name="Albert R."/>
            <person name="Binder M."/>
            <person name="Bloem J."/>
            <person name="Labutti K."/>
            <person name="Salamov A."/>
            <person name="Andreopoulos B."/>
            <person name="Baker S."/>
            <person name="Barry K."/>
            <person name="Bills G."/>
            <person name="Bluhm B."/>
            <person name="Cannon C."/>
            <person name="Castanera R."/>
            <person name="Culley D."/>
            <person name="Daum C."/>
            <person name="Ezra D."/>
            <person name="Gonzalez J."/>
            <person name="Henrissat B."/>
            <person name="Kuo A."/>
            <person name="Liang C."/>
            <person name="Lipzen A."/>
            <person name="Lutzoni F."/>
            <person name="Magnuson J."/>
            <person name="Mondo S."/>
            <person name="Nolan M."/>
            <person name="Ohm R."/>
            <person name="Pangilinan J."/>
            <person name="Park H.-J."/>
            <person name="Ramirez L."/>
            <person name="Alfaro M."/>
            <person name="Sun H."/>
            <person name="Tritt A."/>
            <person name="Yoshinaga Y."/>
            <person name="Zwiers L.-H."/>
            <person name="Turgeon B."/>
            <person name="Goodwin S."/>
            <person name="Spatafora J."/>
            <person name="Crous P."/>
            <person name="Grigoriev I."/>
        </authorList>
    </citation>
    <scope>NUCLEOTIDE SEQUENCE</scope>
    <source>
        <strain evidence="3">CBS 675.92</strain>
    </source>
</reference>
<dbReference type="InterPro" id="IPR011009">
    <property type="entry name" value="Kinase-like_dom_sf"/>
</dbReference>
<gene>
    <name evidence="3" type="ORF">CC80DRAFT_594199</name>
</gene>
<dbReference type="Gene3D" id="1.10.510.10">
    <property type="entry name" value="Transferase(Phosphotransferase) domain 1"/>
    <property type="match status" value="1"/>
</dbReference>
<evidence type="ECO:0000313" key="4">
    <source>
        <dbReference type="Proteomes" id="UP000800035"/>
    </source>
</evidence>
<dbReference type="EMBL" id="ML976994">
    <property type="protein sequence ID" value="KAF1955437.1"/>
    <property type="molecule type" value="Genomic_DNA"/>
</dbReference>
<organism evidence="3 4">
    <name type="scientific">Byssothecium circinans</name>
    <dbReference type="NCBI Taxonomy" id="147558"/>
    <lineage>
        <taxon>Eukaryota</taxon>
        <taxon>Fungi</taxon>
        <taxon>Dikarya</taxon>
        <taxon>Ascomycota</taxon>
        <taxon>Pezizomycotina</taxon>
        <taxon>Dothideomycetes</taxon>
        <taxon>Pleosporomycetidae</taxon>
        <taxon>Pleosporales</taxon>
        <taxon>Massarineae</taxon>
        <taxon>Massarinaceae</taxon>
        <taxon>Byssothecium</taxon>
    </lineage>
</organism>
<protein>
    <recommendedName>
        <fullName evidence="2">Protein kinase domain-containing protein</fullName>
    </recommendedName>
</protein>
<sequence length="289" mass="32073">MTGDQGSPRNYGGTPRTSQTTPSNAALLVHSIGDLHTLCDVYDIDENGDGSYVFQRSTFSFIDSDDNVYYGQAPIKRTSLSIEDANKYLERIPDEVIYPESSSRVTAVFDPATIDGYIKRPKLTNFRVEDAPLFHQLLLEEADVFEHLRQHPHSNLVGYHGCFVKRGRGGGGVITHIDKKSWMDGIESAVKHLHGLGLAHNDLNPANIMLDEHKKEAIVIDLGSCKAFGEQLLSAGTEGWVDEFFSTSERRHDEAALKKIWAWLESDGRSRGDIADRRGDEDLATNAGI</sequence>
<keyword evidence="4" id="KW-1185">Reference proteome</keyword>
<dbReference type="GO" id="GO:0004672">
    <property type="term" value="F:protein kinase activity"/>
    <property type="evidence" value="ECO:0007669"/>
    <property type="project" value="InterPro"/>
</dbReference>
<dbReference type="InterPro" id="IPR000719">
    <property type="entry name" value="Prot_kinase_dom"/>
</dbReference>
<accession>A0A6A5U2Q4</accession>
<dbReference type="Proteomes" id="UP000800035">
    <property type="component" value="Unassembled WGS sequence"/>
</dbReference>
<dbReference type="OrthoDB" id="4062651at2759"/>
<feature type="region of interest" description="Disordered" evidence="1">
    <location>
        <begin position="1"/>
        <end position="23"/>
    </location>
</feature>
<evidence type="ECO:0000313" key="3">
    <source>
        <dbReference type="EMBL" id="KAF1955437.1"/>
    </source>
</evidence>
<dbReference type="Pfam" id="PF00069">
    <property type="entry name" value="Pkinase"/>
    <property type="match status" value="1"/>
</dbReference>
<proteinExistence type="predicted"/>